<dbReference type="PRINTS" id="PR00171">
    <property type="entry name" value="SUGRTRNSPORT"/>
</dbReference>
<evidence type="ECO:0000256" key="5">
    <source>
        <dbReference type="ARBA" id="ARBA00022989"/>
    </source>
</evidence>
<dbReference type="OrthoDB" id="6612291at2759"/>
<feature type="transmembrane region" description="Helical" evidence="8">
    <location>
        <begin position="399"/>
        <end position="417"/>
    </location>
</feature>
<dbReference type="InterPro" id="IPR050360">
    <property type="entry name" value="MFS_Sugar_Transporters"/>
</dbReference>
<keyword evidence="5 8" id="KW-1133">Transmembrane helix</keyword>
<gene>
    <name evidence="10" type="ORF">IFR04_010200</name>
</gene>
<dbReference type="PROSITE" id="PS00217">
    <property type="entry name" value="SUGAR_TRANSPORT_2"/>
    <property type="match status" value="1"/>
</dbReference>
<comment type="subcellular location">
    <subcellularLocation>
        <location evidence="1">Membrane</location>
        <topology evidence="1">Multi-pass membrane protein</topology>
    </subcellularLocation>
</comment>
<evidence type="ECO:0000256" key="7">
    <source>
        <dbReference type="RuleBase" id="RU003346"/>
    </source>
</evidence>
<keyword evidence="4 8" id="KW-0812">Transmembrane</keyword>
<feature type="transmembrane region" description="Helical" evidence="8">
    <location>
        <begin position="367"/>
        <end position="387"/>
    </location>
</feature>
<evidence type="ECO:0000256" key="1">
    <source>
        <dbReference type="ARBA" id="ARBA00004141"/>
    </source>
</evidence>
<dbReference type="Gene3D" id="1.20.1250.20">
    <property type="entry name" value="MFS general substrate transporter like domains"/>
    <property type="match status" value="1"/>
</dbReference>
<dbReference type="EMBL" id="JAFJYH010000178">
    <property type="protein sequence ID" value="KAG4416682.1"/>
    <property type="molecule type" value="Genomic_DNA"/>
</dbReference>
<dbReference type="InterPro" id="IPR005829">
    <property type="entry name" value="Sugar_transporter_CS"/>
</dbReference>
<feature type="transmembrane region" description="Helical" evidence="8">
    <location>
        <begin position="12"/>
        <end position="34"/>
    </location>
</feature>
<feature type="domain" description="Major facilitator superfamily (MFS) profile" evidence="9">
    <location>
        <begin position="17"/>
        <end position="452"/>
    </location>
</feature>
<dbReference type="InterPro" id="IPR005828">
    <property type="entry name" value="MFS_sugar_transport-like"/>
</dbReference>
<dbReference type="PANTHER" id="PTHR48022">
    <property type="entry name" value="PLASTIDIC GLUCOSE TRANSPORTER 4"/>
    <property type="match status" value="1"/>
</dbReference>
<feature type="transmembrane region" description="Helical" evidence="8">
    <location>
        <begin position="297"/>
        <end position="321"/>
    </location>
</feature>
<dbReference type="Proteomes" id="UP000664132">
    <property type="component" value="Unassembled WGS sequence"/>
</dbReference>
<feature type="transmembrane region" description="Helical" evidence="8">
    <location>
        <begin position="89"/>
        <end position="109"/>
    </location>
</feature>
<keyword evidence="11" id="KW-1185">Reference proteome</keyword>
<name>A0A8H7W625_9HELO</name>
<dbReference type="NCBIfam" id="TIGR00879">
    <property type="entry name" value="SP"/>
    <property type="match status" value="1"/>
</dbReference>
<dbReference type="GO" id="GO:0016020">
    <property type="term" value="C:membrane"/>
    <property type="evidence" value="ECO:0007669"/>
    <property type="project" value="UniProtKB-SubCell"/>
</dbReference>
<dbReference type="InterPro" id="IPR003663">
    <property type="entry name" value="Sugar/inositol_transpt"/>
</dbReference>
<reference evidence="10" key="1">
    <citation type="submission" date="2021-02" db="EMBL/GenBank/DDBJ databases">
        <title>Genome sequence Cadophora malorum strain M34.</title>
        <authorList>
            <person name="Stefanovic E."/>
            <person name="Vu D."/>
            <person name="Scully C."/>
            <person name="Dijksterhuis J."/>
            <person name="Roader J."/>
            <person name="Houbraken J."/>
        </authorList>
    </citation>
    <scope>NUCLEOTIDE SEQUENCE</scope>
    <source>
        <strain evidence="10">M34</strain>
    </source>
</reference>
<comment type="caution">
    <text evidence="10">The sequence shown here is derived from an EMBL/GenBank/DDBJ whole genome shotgun (WGS) entry which is preliminary data.</text>
</comment>
<comment type="similarity">
    <text evidence="2 7">Belongs to the major facilitator superfamily. Sugar transporter (TC 2.A.1.1) family.</text>
</comment>
<sequence length="502" mass="55217">MAVTVGKPKMDWYTLGVAMFAAIGTFLFGFDTGIATTTIAHQSWVDYMDKPSKAQVGAIVSIYIAGEAVGSILQVFAGDRLGRIRFMQIMCVIVTIGTTIQTAAANYGMFVAGRFLAGFAVGGMVGTVPVYLSEIAAPRNRGLIGGISGVGISFGSMMSNWVGFLCGLAPYGQLQWRLPLSLQIPWGIIMFIGLTTFMPDSPRQLIRAGKVDKARLEFLKIRRDLASEESTREFAFMHAQIEFEMARELTSYKEIFKLFKRRVLVSIAVQTMTSLTGTNVVGYYQTILYKGLGFNPTIVLCLAGAYGTVGFISNSLTTVFLTDAWGRRKMLITGLAGVCFWEIYSAIMLREFNGSNNTIGKGFTIAGIYIFCVTYFGMINSTTWLYGAEVVPIILRNRVMGVASFFHFVVNVAITQAGPTAFANINENYFYVFVGCSFFFLIMAYFFFPETKQKSLEEIAASFGDKVVLLTEMEVAVEANIQQNKGGADKLEVEDRSVDKVV</sequence>
<accession>A0A8H7W625</accession>
<evidence type="ECO:0000256" key="2">
    <source>
        <dbReference type="ARBA" id="ARBA00010992"/>
    </source>
</evidence>
<feature type="transmembrane region" description="Helical" evidence="8">
    <location>
        <begin position="330"/>
        <end position="347"/>
    </location>
</feature>
<dbReference type="FunFam" id="1.20.1250.20:FF:000134">
    <property type="entry name" value="MFS sugar transporter protein"/>
    <property type="match status" value="1"/>
</dbReference>
<feature type="transmembrane region" description="Helical" evidence="8">
    <location>
        <begin position="115"/>
        <end position="132"/>
    </location>
</feature>
<dbReference type="PANTHER" id="PTHR48022:SF11">
    <property type="entry name" value="MONOSACCHARIDE TRANSPORTER (HXT8), PUTATIVE (AFU_ORTHOLOGUE AFUA_2G08120)-RELATED"/>
    <property type="match status" value="1"/>
</dbReference>
<evidence type="ECO:0000256" key="4">
    <source>
        <dbReference type="ARBA" id="ARBA00022692"/>
    </source>
</evidence>
<organism evidence="10 11">
    <name type="scientific">Cadophora malorum</name>
    <dbReference type="NCBI Taxonomy" id="108018"/>
    <lineage>
        <taxon>Eukaryota</taxon>
        <taxon>Fungi</taxon>
        <taxon>Dikarya</taxon>
        <taxon>Ascomycota</taxon>
        <taxon>Pezizomycotina</taxon>
        <taxon>Leotiomycetes</taxon>
        <taxon>Helotiales</taxon>
        <taxon>Ploettnerulaceae</taxon>
        <taxon>Cadophora</taxon>
    </lineage>
</organism>
<evidence type="ECO:0000313" key="10">
    <source>
        <dbReference type="EMBL" id="KAG4416682.1"/>
    </source>
</evidence>
<protein>
    <recommendedName>
        <fullName evidence="9">Major facilitator superfamily (MFS) profile domain-containing protein</fullName>
    </recommendedName>
</protein>
<evidence type="ECO:0000256" key="8">
    <source>
        <dbReference type="SAM" id="Phobius"/>
    </source>
</evidence>
<dbReference type="SUPFAM" id="SSF103473">
    <property type="entry name" value="MFS general substrate transporter"/>
    <property type="match status" value="1"/>
</dbReference>
<proteinExistence type="inferred from homology"/>
<dbReference type="Pfam" id="PF00083">
    <property type="entry name" value="Sugar_tr"/>
    <property type="match status" value="1"/>
</dbReference>
<feature type="transmembrane region" description="Helical" evidence="8">
    <location>
        <begin position="54"/>
        <end position="77"/>
    </location>
</feature>
<evidence type="ECO:0000256" key="3">
    <source>
        <dbReference type="ARBA" id="ARBA00022448"/>
    </source>
</evidence>
<evidence type="ECO:0000256" key="6">
    <source>
        <dbReference type="ARBA" id="ARBA00023136"/>
    </source>
</evidence>
<evidence type="ECO:0000259" key="9">
    <source>
        <dbReference type="PROSITE" id="PS50850"/>
    </source>
</evidence>
<dbReference type="PROSITE" id="PS50850">
    <property type="entry name" value="MFS"/>
    <property type="match status" value="1"/>
</dbReference>
<dbReference type="InterPro" id="IPR020846">
    <property type="entry name" value="MFS_dom"/>
</dbReference>
<feature type="transmembrane region" description="Helical" evidence="8">
    <location>
        <begin position="176"/>
        <end position="197"/>
    </location>
</feature>
<keyword evidence="3 7" id="KW-0813">Transport</keyword>
<evidence type="ECO:0000313" key="11">
    <source>
        <dbReference type="Proteomes" id="UP000664132"/>
    </source>
</evidence>
<feature type="transmembrane region" description="Helical" evidence="8">
    <location>
        <begin position="144"/>
        <end position="164"/>
    </location>
</feature>
<dbReference type="AlphaFoldDB" id="A0A8H7W625"/>
<dbReference type="GO" id="GO:0005351">
    <property type="term" value="F:carbohydrate:proton symporter activity"/>
    <property type="evidence" value="ECO:0007669"/>
    <property type="project" value="TreeGrafter"/>
</dbReference>
<dbReference type="InterPro" id="IPR036259">
    <property type="entry name" value="MFS_trans_sf"/>
</dbReference>
<feature type="transmembrane region" description="Helical" evidence="8">
    <location>
        <begin position="263"/>
        <end position="285"/>
    </location>
</feature>
<keyword evidence="6 8" id="KW-0472">Membrane</keyword>
<feature type="transmembrane region" description="Helical" evidence="8">
    <location>
        <begin position="429"/>
        <end position="448"/>
    </location>
</feature>